<evidence type="ECO:0000313" key="2">
    <source>
        <dbReference type="EMBL" id="BCL59492.1"/>
    </source>
</evidence>
<keyword evidence="1" id="KW-0732">Signal</keyword>
<protein>
    <recommendedName>
        <fullName evidence="4">ABC transporter substrate-binding protein</fullName>
    </recommendedName>
</protein>
<evidence type="ECO:0000313" key="3">
    <source>
        <dbReference type="Proteomes" id="UP000826725"/>
    </source>
</evidence>
<proteinExistence type="predicted"/>
<reference evidence="2" key="1">
    <citation type="submission" date="2020-09" db="EMBL/GenBank/DDBJ databases">
        <title>Desulfogranum mesoprofundum gen. nov., sp. nov., a novel mesophilic, sulfate-reducing chemolithoautotroph isolated from a deep-sea hydrothermal vent chimney in the Suiyo Seamount.</title>
        <authorList>
            <person name="Hashimoto Y."/>
            <person name="Nakagawa S."/>
        </authorList>
    </citation>
    <scope>NUCLEOTIDE SEQUENCE</scope>
    <source>
        <strain evidence="2">KT2</strain>
    </source>
</reference>
<name>A0A8D5FTB3_9BACT</name>
<dbReference type="Proteomes" id="UP000826725">
    <property type="component" value="Chromosome"/>
</dbReference>
<evidence type="ECO:0008006" key="4">
    <source>
        <dbReference type="Google" id="ProtNLM"/>
    </source>
</evidence>
<gene>
    <name evidence="2" type="ORF">DGMP_01850</name>
</gene>
<dbReference type="PANTHER" id="PTHR30006:SF25">
    <property type="entry name" value="PHOSPHOGLYCERATE TRANSPORT REGULATORY PROTEIN PGTC"/>
    <property type="match status" value="1"/>
</dbReference>
<dbReference type="GO" id="GO:0030288">
    <property type="term" value="C:outer membrane-bounded periplasmic space"/>
    <property type="evidence" value="ECO:0007669"/>
    <property type="project" value="TreeGrafter"/>
</dbReference>
<evidence type="ECO:0000256" key="1">
    <source>
        <dbReference type="ARBA" id="ARBA00022729"/>
    </source>
</evidence>
<dbReference type="AlphaFoldDB" id="A0A8D5FTB3"/>
<dbReference type="EMBL" id="AP024086">
    <property type="protein sequence ID" value="BCL59492.1"/>
    <property type="molecule type" value="Genomic_DNA"/>
</dbReference>
<accession>A0A8D5FTB3</accession>
<dbReference type="Pfam" id="PF13343">
    <property type="entry name" value="SBP_bac_6"/>
    <property type="match status" value="1"/>
</dbReference>
<sequence length="307" mass="34601">MLPRGYLFLLLLLFSLFQAYPECAFSRKENDLSIPGKNVEKLAIITSFPPEFYQPFINVFNELHPLIQISILNKKTTAALAEIQRGNQRKFDLFWSSSTDAFEVLQQTGRLLQSGFHLQYPSLKINGLNLQDHDGYFYSFALSGVGYMWNNRFLKENQLPPPTGWHSLSDQVYYGQVAMSTPSRSGTTHLIVESILQKMGWQQGWAYLIKASGNFNTITARSFSVPEGIVNGRFGIGLVIDFLAQRQKSLNREIQFEYGKPVVLIPAGIALLNGAENIASAEQFLTFVLSPPDRKSFSPRQSVACRS</sequence>
<keyword evidence="3" id="KW-1185">Reference proteome</keyword>
<dbReference type="PANTHER" id="PTHR30006">
    <property type="entry name" value="THIAMINE-BINDING PERIPLASMIC PROTEIN-RELATED"/>
    <property type="match status" value="1"/>
</dbReference>
<organism evidence="2 3">
    <name type="scientific">Desulfomarina profundi</name>
    <dbReference type="NCBI Taxonomy" id="2772557"/>
    <lineage>
        <taxon>Bacteria</taxon>
        <taxon>Pseudomonadati</taxon>
        <taxon>Thermodesulfobacteriota</taxon>
        <taxon>Desulfobulbia</taxon>
        <taxon>Desulfobulbales</taxon>
        <taxon>Desulfobulbaceae</taxon>
        <taxon>Desulfomarina</taxon>
    </lineage>
</organism>
<dbReference type="KEGG" id="dbk:DGMP_01850"/>